<feature type="transmembrane region" description="Helical" evidence="7">
    <location>
        <begin position="103"/>
        <end position="124"/>
    </location>
</feature>
<feature type="signal peptide" evidence="7">
    <location>
        <begin position="1"/>
        <end position="19"/>
    </location>
</feature>
<dbReference type="Proteomes" id="UP001562065">
    <property type="component" value="Unassembled WGS sequence"/>
</dbReference>
<evidence type="ECO:0000256" key="5">
    <source>
        <dbReference type="ARBA" id="ARBA00022748"/>
    </source>
</evidence>
<dbReference type="PANTHER" id="PTHR47870:SF1">
    <property type="entry name" value="CYTOCHROME C-TYPE BIOGENESIS PROTEIN CCMH"/>
    <property type="match status" value="1"/>
</dbReference>
<dbReference type="Gene3D" id="1.10.8.640">
    <property type="entry name" value="Cytochrome C biogenesis protein"/>
    <property type="match status" value="1"/>
</dbReference>
<dbReference type="Pfam" id="PF03918">
    <property type="entry name" value="CcmH"/>
    <property type="match status" value="1"/>
</dbReference>
<evidence type="ECO:0000256" key="2">
    <source>
        <dbReference type="ARBA" id="ARBA00022617"/>
    </source>
</evidence>
<evidence type="ECO:0000256" key="7">
    <source>
        <dbReference type="RuleBase" id="RU364112"/>
    </source>
</evidence>
<dbReference type="InterPro" id="IPR005616">
    <property type="entry name" value="CcmH/CycL/Ccl2/NrfF_N"/>
</dbReference>
<evidence type="ECO:0000256" key="3">
    <source>
        <dbReference type="ARBA" id="ARBA00022723"/>
    </source>
</evidence>
<dbReference type="CDD" id="cd16378">
    <property type="entry name" value="CcmH_N"/>
    <property type="match status" value="1"/>
</dbReference>
<dbReference type="EMBL" id="JBGCUO010000001">
    <property type="protein sequence ID" value="MEY1661444.1"/>
    <property type="molecule type" value="Genomic_DNA"/>
</dbReference>
<keyword evidence="4 7" id="KW-0732">Signal</keyword>
<gene>
    <name evidence="9" type="ORF">AB5I84_04695</name>
</gene>
<proteinExistence type="inferred from homology"/>
<dbReference type="InterPro" id="IPR051263">
    <property type="entry name" value="C-type_cytochrome_biogenesis"/>
</dbReference>
<keyword evidence="7" id="KW-0812">Transmembrane</keyword>
<reference evidence="9 10" key="1">
    <citation type="submission" date="2024-07" db="EMBL/GenBank/DDBJ databases">
        <authorList>
            <person name="Ren Q."/>
        </authorList>
    </citation>
    <scope>NUCLEOTIDE SEQUENCE [LARGE SCALE GENOMIC DNA]</scope>
    <source>
        <strain evidence="9 10">REN37</strain>
    </source>
</reference>
<comment type="similarity">
    <text evidence="1 7">Belongs to the CcmH/CycL/Ccl2/NrfF family.</text>
</comment>
<name>A0ABV4AFG6_9GAMM</name>
<evidence type="ECO:0000256" key="1">
    <source>
        <dbReference type="ARBA" id="ARBA00010342"/>
    </source>
</evidence>
<accession>A0ABV4AFG6</accession>
<dbReference type="InterPro" id="IPR038297">
    <property type="entry name" value="CcmH/CycL/NrfF/Ccl2_sf"/>
</dbReference>
<sequence length="140" mass="15866">MMRSLLLCLMLVLPLGAAAVIDVYEFETAEQEQRFRALTQELRCPKCQNQSIADSDADIAGDMRARTALMLREGHSDREVVDYFRARYGDFVSYRPPVALNTALLWFSPLLILLIGGVLVVRALRRANRAPLEDDNEETH</sequence>
<feature type="domain" description="CcmH/CycL/Ccl2/NrfF N-terminal" evidence="8">
    <location>
        <begin position="7"/>
        <end position="133"/>
    </location>
</feature>
<keyword evidence="7" id="KW-1133">Transmembrane helix</keyword>
<evidence type="ECO:0000256" key="6">
    <source>
        <dbReference type="ARBA" id="ARBA00023004"/>
    </source>
</evidence>
<keyword evidence="6 7" id="KW-0408">Iron</keyword>
<keyword evidence="2 7" id="KW-0349">Heme</keyword>
<organism evidence="9 10">
    <name type="scientific">Isoalcanivorax beigongshangi</name>
    <dbReference type="NCBI Taxonomy" id="3238810"/>
    <lineage>
        <taxon>Bacteria</taxon>
        <taxon>Pseudomonadati</taxon>
        <taxon>Pseudomonadota</taxon>
        <taxon>Gammaproteobacteria</taxon>
        <taxon>Oceanospirillales</taxon>
        <taxon>Alcanivoracaceae</taxon>
        <taxon>Isoalcanivorax</taxon>
    </lineage>
</organism>
<keyword evidence="7" id="KW-0472">Membrane</keyword>
<protein>
    <recommendedName>
        <fullName evidence="7">Cytochrome c-type biogenesis protein</fullName>
    </recommendedName>
</protein>
<comment type="function">
    <text evidence="7">Possible subunit of a heme lyase.</text>
</comment>
<dbReference type="PANTHER" id="PTHR47870">
    <property type="entry name" value="CYTOCHROME C-TYPE BIOGENESIS PROTEIN CCMH"/>
    <property type="match status" value="1"/>
</dbReference>
<keyword evidence="5" id="KW-0201">Cytochrome c-type biogenesis</keyword>
<evidence type="ECO:0000259" key="8">
    <source>
        <dbReference type="Pfam" id="PF03918"/>
    </source>
</evidence>
<comment type="caution">
    <text evidence="9">The sequence shown here is derived from an EMBL/GenBank/DDBJ whole genome shotgun (WGS) entry which is preliminary data.</text>
</comment>
<evidence type="ECO:0000313" key="10">
    <source>
        <dbReference type="Proteomes" id="UP001562065"/>
    </source>
</evidence>
<dbReference type="RefSeq" id="WP_369454701.1">
    <property type="nucleotide sequence ID" value="NZ_JBGCUO010000001.1"/>
</dbReference>
<keyword evidence="3 7" id="KW-0479">Metal-binding</keyword>
<evidence type="ECO:0000313" key="9">
    <source>
        <dbReference type="EMBL" id="MEY1661444.1"/>
    </source>
</evidence>
<feature type="chain" id="PRO_5044983620" description="Cytochrome c-type biogenesis protein" evidence="7">
    <location>
        <begin position="20"/>
        <end position="140"/>
    </location>
</feature>
<evidence type="ECO:0000256" key="4">
    <source>
        <dbReference type="ARBA" id="ARBA00022729"/>
    </source>
</evidence>
<keyword evidence="10" id="KW-1185">Reference proteome</keyword>